<gene>
    <name evidence="2" type="ORF">GIL414_LOCUS39528</name>
</gene>
<evidence type="ECO:0000313" key="2">
    <source>
        <dbReference type="EMBL" id="CAF4615042.1"/>
    </source>
</evidence>
<protein>
    <submittedName>
        <fullName evidence="2">Uncharacterized protein</fullName>
    </submittedName>
</protein>
<organism evidence="2 3">
    <name type="scientific">Rotaria magnacalcarata</name>
    <dbReference type="NCBI Taxonomy" id="392030"/>
    <lineage>
        <taxon>Eukaryota</taxon>
        <taxon>Metazoa</taxon>
        <taxon>Spiralia</taxon>
        <taxon>Gnathifera</taxon>
        <taxon>Rotifera</taxon>
        <taxon>Eurotatoria</taxon>
        <taxon>Bdelloidea</taxon>
        <taxon>Philodinida</taxon>
        <taxon>Philodinidae</taxon>
        <taxon>Rotaria</taxon>
    </lineage>
</organism>
<sequence>MQIFEQVFMLCTLHDIGSILARFLKVDTYEDALLGPLNENPDVKRVFCYEPTRRHQPIPLMTSGDVISFFIDFRENSKGNDVIGDFLDSLVNDYQLRTRKELGLYCKSFPYLIEVSGLVKRNSRWYIKEIQTAAVEELISTIEERLSKLKQEMRDELELSTYNKKKSPIAVFNHLASAVEKYLSFIPEQTFTYATLIHLRQNELLQWLLNISIYLGSIQKPETFVAELQRILGHQNHHARQQILTQFYQSLPSDPDISERDHQRLDAMIQQQQNYSTYGQYVSRCI</sequence>
<comment type="caution">
    <text evidence="2">The sequence shown here is derived from an EMBL/GenBank/DDBJ whole genome shotgun (WGS) entry which is preliminary data.</text>
</comment>
<dbReference type="Proteomes" id="UP000681720">
    <property type="component" value="Unassembled WGS sequence"/>
</dbReference>
<proteinExistence type="predicted"/>
<dbReference type="AlphaFoldDB" id="A0A8S2ZDE3"/>
<accession>A0A8S2ZDE3</accession>
<feature type="coiled-coil region" evidence="1">
    <location>
        <begin position="132"/>
        <end position="159"/>
    </location>
</feature>
<evidence type="ECO:0000313" key="3">
    <source>
        <dbReference type="Proteomes" id="UP000681720"/>
    </source>
</evidence>
<dbReference type="EMBL" id="CAJOBJ010107229">
    <property type="protein sequence ID" value="CAF4615042.1"/>
    <property type="molecule type" value="Genomic_DNA"/>
</dbReference>
<name>A0A8S2ZDE3_9BILA</name>
<reference evidence="2" key="1">
    <citation type="submission" date="2021-02" db="EMBL/GenBank/DDBJ databases">
        <authorList>
            <person name="Nowell W R."/>
        </authorList>
    </citation>
    <scope>NUCLEOTIDE SEQUENCE</scope>
</reference>
<keyword evidence="1" id="KW-0175">Coiled coil</keyword>
<evidence type="ECO:0000256" key="1">
    <source>
        <dbReference type="SAM" id="Coils"/>
    </source>
</evidence>